<dbReference type="EMBL" id="JAOWLB010000009">
    <property type="protein sequence ID" value="MCV2889422.1"/>
    <property type="molecule type" value="Genomic_DNA"/>
</dbReference>
<gene>
    <name evidence="1" type="ORF">OE747_13820</name>
</gene>
<proteinExistence type="predicted"/>
<dbReference type="Proteomes" id="UP001320899">
    <property type="component" value="Unassembled WGS sequence"/>
</dbReference>
<name>A0ABT3AL57_9RHOB</name>
<protein>
    <recommendedName>
        <fullName evidence="3">Aminoglycoside phosphotransferase domain-containing protein</fullName>
    </recommendedName>
</protein>
<accession>A0ABT3AL57</accession>
<sequence length="358" mass="40392">MSTHPRSEQNRFPISEKVRFLSGVAAYPHGPKSVEVIETHMSWVFLADELVYKLKKPVRYDFLDFSTVEKRCAAVADEVRLNRRLASDVYLSERPLRIGTDGRLTLNGYGQAIDWMVEMRRLAQEQDLEHVIASGGPRQVDLSRLTDLLAEFYLGLPPADIDQDTYCSQFADEAQLTENVLTDRTLKLDEPLLASALDGFRRAFETATPLLRHRVQKGCIVEGHGDLRPQHVFMSEPPVIIDCIEFNLRLRLVDPLDEIVFLGMECAHLGASWVAGKLVRRLNSVIGEPSADLADFYWRYRALLRARLALLHLVLQPGRTPEKWRPLAGAYVALSTRPDLMRRQPGGLQSDDSCAGTG</sequence>
<dbReference type="InterPro" id="IPR011009">
    <property type="entry name" value="Kinase-like_dom_sf"/>
</dbReference>
<evidence type="ECO:0000313" key="1">
    <source>
        <dbReference type="EMBL" id="MCV2889422.1"/>
    </source>
</evidence>
<dbReference type="SUPFAM" id="SSF56112">
    <property type="entry name" value="Protein kinase-like (PK-like)"/>
    <property type="match status" value="1"/>
</dbReference>
<reference evidence="1 2" key="1">
    <citation type="submission" date="2022-10" db="EMBL/GenBank/DDBJ databases">
        <title>Ruegeria sp. nov., isolated from ocean surface sediments.</title>
        <authorList>
            <person name="He W."/>
            <person name="Xue H.-P."/>
            <person name="Zhang D.-F."/>
        </authorList>
    </citation>
    <scope>NUCLEOTIDE SEQUENCE [LARGE SCALE GENOMIC DNA]</scope>
    <source>
        <strain evidence="1 2">XHP0148</strain>
    </source>
</reference>
<dbReference type="PANTHER" id="PTHR43883">
    <property type="entry name" value="SLR0207 PROTEIN"/>
    <property type="match status" value="1"/>
</dbReference>
<evidence type="ECO:0000313" key="2">
    <source>
        <dbReference type="Proteomes" id="UP001320899"/>
    </source>
</evidence>
<organism evidence="1 2">
    <name type="scientific">Ruegeria aquimaris</name>
    <dbReference type="NCBI Taxonomy" id="2984333"/>
    <lineage>
        <taxon>Bacteria</taxon>
        <taxon>Pseudomonadati</taxon>
        <taxon>Pseudomonadota</taxon>
        <taxon>Alphaproteobacteria</taxon>
        <taxon>Rhodobacterales</taxon>
        <taxon>Roseobacteraceae</taxon>
        <taxon>Ruegeria</taxon>
    </lineage>
</organism>
<keyword evidence="2" id="KW-1185">Reference proteome</keyword>
<dbReference type="InterPro" id="IPR052732">
    <property type="entry name" value="Cell-binding_unc_protein"/>
</dbReference>
<comment type="caution">
    <text evidence="1">The sequence shown here is derived from an EMBL/GenBank/DDBJ whole genome shotgun (WGS) entry which is preliminary data.</text>
</comment>
<dbReference type="PANTHER" id="PTHR43883:SF1">
    <property type="entry name" value="GLUCONOKINASE"/>
    <property type="match status" value="1"/>
</dbReference>
<evidence type="ECO:0008006" key="3">
    <source>
        <dbReference type="Google" id="ProtNLM"/>
    </source>
</evidence>
<dbReference type="RefSeq" id="WP_263829167.1">
    <property type="nucleotide sequence ID" value="NZ_JAOWLB010000009.1"/>
</dbReference>